<dbReference type="AlphaFoldDB" id="A0A382NN69"/>
<proteinExistence type="predicted"/>
<organism evidence="1">
    <name type="scientific">marine metagenome</name>
    <dbReference type="NCBI Taxonomy" id="408172"/>
    <lineage>
        <taxon>unclassified sequences</taxon>
        <taxon>metagenomes</taxon>
        <taxon>ecological metagenomes</taxon>
    </lineage>
</organism>
<sequence length="29" mass="3343">MPLCNTIYKGAVEFAYSPIRSCRVYLPHL</sequence>
<accession>A0A382NN69</accession>
<name>A0A382NN69_9ZZZZ</name>
<dbReference type="EMBL" id="UINC01100821">
    <property type="protein sequence ID" value="SVC61172.1"/>
    <property type="molecule type" value="Genomic_DNA"/>
</dbReference>
<evidence type="ECO:0000313" key="1">
    <source>
        <dbReference type="EMBL" id="SVC61172.1"/>
    </source>
</evidence>
<gene>
    <name evidence="1" type="ORF">METZ01_LOCUS314026</name>
</gene>
<reference evidence="1" key="1">
    <citation type="submission" date="2018-05" db="EMBL/GenBank/DDBJ databases">
        <authorList>
            <person name="Lanie J.A."/>
            <person name="Ng W.-L."/>
            <person name="Kazmierczak K.M."/>
            <person name="Andrzejewski T.M."/>
            <person name="Davidsen T.M."/>
            <person name="Wayne K.J."/>
            <person name="Tettelin H."/>
            <person name="Glass J.I."/>
            <person name="Rusch D."/>
            <person name="Podicherti R."/>
            <person name="Tsui H.-C.T."/>
            <person name="Winkler M.E."/>
        </authorList>
    </citation>
    <scope>NUCLEOTIDE SEQUENCE</scope>
</reference>
<feature type="non-terminal residue" evidence="1">
    <location>
        <position position="29"/>
    </location>
</feature>
<protein>
    <submittedName>
        <fullName evidence="1">Uncharacterized protein</fullName>
    </submittedName>
</protein>